<feature type="compositionally biased region" description="Low complexity" evidence="1">
    <location>
        <begin position="1"/>
        <end position="14"/>
    </location>
</feature>
<organism evidence="2 3">
    <name type="scientific">Plakobranchus ocellatus</name>
    <dbReference type="NCBI Taxonomy" id="259542"/>
    <lineage>
        <taxon>Eukaryota</taxon>
        <taxon>Metazoa</taxon>
        <taxon>Spiralia</taxon>
        <taxon>Lophotrochozoa</taxon>
        <taxon>Mollusca</taxon>
        <taxon>Gastropoda</taxon>
        <taxon>Heterobranchia</taxon>
        <taxon>Euthyneura</taxon>
        <taxon>Panpulmonata</taxon>
        <taxon>Sacoglossa</taxon>
        <taxon>Placobranchoidea</taxon>
        <taxon>Plakobranchidae</taxon>
        <taxon>Plakobranchus</taxon>
    </lineage>
</organism>
<reference evidence="2 3" key="1">
    <citation type="journal article" date="2021" name="Elife">
        <title>Chloroplast acquisition without the gene transfer in kleptoplastic sea slugs, Plakobranchus ocellatus.</title>
        <authorList>
            <person name="Maeda T."/>
            <person name="Takahashi S."/>
            <person name="Yoshida T."/>
            <person name="Shimamura S."/>
            <person name="Takaki Y."/>
            <person name="Nagai Y."/>
            <person name="Toyoda A."/>
            <person name="Suzuki Y."/>
            <person name="Arimoto A."/>
            <person name="Ishii H."/>
            <person name="Satoh N."/>
            <person name="Nishiyama T."/>
            <person name="Hasebe M."/>
            <person name="Maruyama T."/>
            <person name="Minagawa J."/>
            <person name="Obokata J."/>
            <person name="Shigenobu S."/>
        </authorList>
    </citation>
    <scope>NUCLEOTIDE SEQUENCE [LARGE SCALE GENOMIC DNA]</scope>
</reference>
<proteinExistence type="predicted"/>
<feature type="region of interest" description="Disordered" evidence="1">
    <location>
        <begin position="67"/>
        <end position="91"/>
    </location>
</feature>
<evidence type="ECO:0000313" key="3">
    <source>
        <dbReference type="Proteomes" id="UP000735302"/>
    </source>
</evidence>
<evidence type="ECO:0000256" key="1">
    <source>
        <dbReference type="SAM" id="MobiDB-lite"/>
    </source>
</evidence>
<dbReference type="Proteomes" id="UP000735302">
    <property type="component" value="Unassembled WGS sequence"/>
</dbReference>
<comment type="caution">
    <text evidence="2">The sequence shown here is derived from an EMBL/GenBank/DDBJ whole genome shotgun (WGS) entry which is preliminary data.</text>
</comment>
<accession>A0AAV4BFM0</accession>
<gene>
    <name evidence="2" type="ORF">PoB_004456200</name>
</gene>
<dbReference type="AlphaFoldDB" id="A0AAV4BFM0"/>
<dbReference type="EMBL" id="BLXT01004926">
    <property type="protein sequence ID" value="GFO18057.1"/>
    <property type="molecule type" value="Genomic_DNA"/>
</dbReference>
<evidence type="ECO:0000313" key="2">
    <source>
        <dbReference type="EMBL" id="GFO18057.1"/>
    </source>
</evidence>
<keyword evidence="3" id="KW-1185">Reference proteome</keyword>
<name>A0AAV4BFM0_9GAST</name>
<protein>
    <submittedName>
        <fullName evidence="2">Uncharacterized protein</fullName>
    </submittedName>
</protein>
<feature type="region of interest" description="Disordered" evidence="1">
    <location>
        <begin position="1"/>
        <end position="34"/>
    </location>
</feature>
<sequence length="91" mass="10089">MNIISINNSNNNNSNDDDDDNNNNSGSNNNVKKADKDGNVAAIFWFICVWPVHNKVISSFQNLRQASWRGSNGSPQIPGRVDYSLSHQCPP</sequence>